<evidence type="ECO:0000313" key="9">
    <source>
        <dbReference type="EnsemblPlants" id="KQJ93125"/>
    </source>
</evidence>
<dbReference type="PIRSF" id="PIRSF036836">
    <property type="entry name" value="RNase_bind_SBP1"/>
    <property type="match status" value="1"/>
</dbReference>
<dbReference type="STRING" id="15368.I1HWV3"/>
<protein>
    <recommendedName>
        <fullName evidence="7">RING-type domain-containing protein</fullName>
    </recommendedName>
</protein>
<feature type="domain" description="RING-type" evidence="7">
    <location>
        <begin position="300"/>
        <end position="335"/>
    </location>
</feature>
<sequence length="347" mass="37914">MEGQTFGGGGGGNWVSAPYPGTQAKESPFVFDAKPAPQQLQLFGNTAVGTSGYYNYNGNNHLPIMNQARNTCNYTVDEKKLKLQMSLNSFPPGDADRLPCTGNSSAVSTGLRLSYEDNERNSSIASGSGSMSSLPTTRPEIDAIMAEMEKENKEIDYYFRVQVEQLCKHVREMKQKQMVSFVASVERRFGKRLREKELELETMNKKSKELNEQIRQVAMEVQSWQSAALYNQSVASSLKTQLMQVVAEQANLTREGTGDSEEENAGSGQNINATPGGFFESSLLLGGSKSTAAGALRAACRWCGAKEASVLVMPCRHLCLCTDCEKVTDACPVCRFPKSGSVEINMS</sequence>
<dbReference type="PROSITE" id="PS50089">
    <property type="entry name" value="ZF_RING_2"/>
    <property type="match status" value="1"/>
</dbReference>
<dbReference type="GO" id="GO:0008270">
    <property type="term" value="F:zinc ion binding"/>
    <property type="evidence" value="ECO:0007669"/>
    <property type="project" value="UniProtKB-KW"/>
</dbReference>
<dbReference type="Proteomes" id="UP000008810">
    <property type="component" value="Chromosome 3"/>
</dbReference>
<gene>
    <name evidence="9" type="primary">LOC100831454</name>
    <name evidence="8" type="ORF">BRADI_3g02860v3</name>
</gene>
<keyword evidence="5" id="KW-0175">Coiled coil</keyword>
<organism evidence="9">
    <name type="scientific">Brachypodium distachyon</name>
    <name type="common">Purple false brome</name>
    <name type="synonym">Trachynia distachya</name>
    <dbReference type="NCBI Taxonomy" id="15368"/>
    <lineage>
        <taxon>Eukaryota</taxon>
        <taxon>Viridiplantae</taxon>
        <taxon>Streptophyta</taxon>
        <taxon>Embryophyta</taxon>
        <taxon>Tracheophyta</taxon>
        <taxon>Spermatophyta</taxon>
        <taxon>Magnoliopsida</taxon>
        <taxon>Liliopsida</taxon>
        <taxon>Poales</taxon>
        <taxon>Poaceae</taxon>
        <taxon>BOP clade</taxon>
        <taxon>Pooideae</taxon>
        <taxon>Stipodae</taxon>
        <taxon>Brachypodieae</taxon>
        <taxon>Brachypodium</taxon>
    </lineage>
</organism>
<dbReference type="EnsemblPlants" id="KQJ93125">
    <property type="protein sequence ID" value="KQJ93125"/>
    <property type="gene ID" value="BRADI_3g02860v3"/>
</dbReference>
<dbReference type="CDD" id="cd16649">
    <property type="entry name" value="mRING-HC-C3HC5_CGRF1-like"/>
    <property type="match status" value="1"/>
</dbReference>
<evidence type="ECO:0000313" key="10">
    <source>
        <dbReference type="Proteomes" id="UP000008810"/>
    </source>
</evidence>
<proteinExistence type="predicted"/>
<reference evidence="9" key="3">
    <citation type="submission" date="2018-08" db="UniProtKB">
        <authorList>
            <consortium name="EnsemblPlants"/>
        </authorList>
    </citation>
    <scope>IDENTIFICATION</scope>
    <source>
        <strain evidence="9">cv. Bd21</strain>
    </source>
</reference>
<dbReference type="OMA" id="YNYIANN"/>
<evidence type="ECO:0000256" key="3">
    <source>
        <dbReference type="ARBA" id="ARBA00022833"/>
    </source>
</evidence>
<dbReference type="FunFam" id="3.30.40.10:FF:000787">
    <property type="entry name" value="Os02g0130300 protein"/>
    <property type="match status" value="1"/>
</dbReference>
<dbReference type="GeneID" id="100831454"/>
<keyword evidence="10" id="KW-1185">Reference proteome</keyword>
<dbReference type="PANTHER" id="PTHR42647">
    <property type="entry name" value="SBP (S-RIBONUCLEASE BINDING PROTEIN) FAMILY PROTEIN"/>
    <property type="match status" value="1"/>
</dbReference>
<dbReference type="PANTHER" id="PTHR42647:SF9">
    <property type="entry name" value="S-RIBONUCLEASE BINDING PROTEIN SBP1-RELATED"/>
    <property type="match status" value="1"/>
</dbReference>
<keyword evidence="3" id="KW-0862">Zinc</keyword>
<accession>I1HWV3</accession>
<dbReference type="HOGENOM" id="CLU_038018_2_0_1"/>
<dbReference type="AlphaFoldDB" id="I1HWV3"/>
<evidence type="ECO:0000256" key="2">
    <source>
        <dbReference type="ARBA" id="ARBA00022771"/>
    </source>
</evidence>
<dbReference type="Gramene" id="KQJ93125">
    <property type="protein sequence ID" value="KQJ93125"/>
    <property type="gene ID" value="BRADI_3g02860v3"/>
</dbReference>
<evidence type="ECO:0000256" key="1">
    <source>
        <dbReference type="ARBA" id="ARBA00022723"/>
    </source>
</evidence>
<keyword evidence="2 4" id="KW-0863">Zinc-finger</keyword>
<dbReference type="RefSeq" id="XP_003574031.1">
    <property type="nucleotide sequence ID" value="XM_003573983.4"/>
</dbReference>
<dbReference type="KEGG" id="bdi:100831454"/>
<reference evidence="8 9" key="1">
    <citation type="journal article" date="2010" name="Nature">
        <title>Genome sequencing and analysis of the model grass Brachypodium distachyon.</title>
        <authorList>
            <consortium name="International Brachypodium Initiative"/>
        </authorList>
    </citation>
    <scope>NUCLEOTIDE SEQUENCE [LARGE SCALE GENOMIC DNA]</scope>
    <source>
        <strain evidence="8">Bd21</strain>
        <strain evidence="9">cv. Bd21</strain>
    </source>
</reference>
<evidence type="ECO:0000313" key="8">
    <source>
        <dbReference type="EMBL" id="KQJ93125.1"/>
    </source>
</evidence>
<evidence type="ECO:0000256" key="4">
    <source>
        <dbReference type="PROSITE-ProRule" id="PRU00175"/>
    </source>
</evidence>
<dbReference type="InterPro" id="IPR013083">
    <property type="entry name" value="Znf_RING/FYVE/PHD"/>
</dbReference>
<name>I1HWV3_BRADI</name>
<feature type="region of interest" description="Disordered" evidence="6">
    <location>
        <begin position="252"/>
        <end position="272"/>
    </location>
</feature>
<dbReference type="GO" id="GO:0004842">
    <property type="term" value="F:ubiquitin-protein transferase activity"/>
    <property type="evidence" value="ECO:0000318"/>
    <property type="project" value="GO_Central"/>
</dbReference>
<evidence type="ECO:0000256" key="6">
    <source>
        <dbReference type="SAM" id="MobiDB-lite"/>
    </source>
</evidence>
<dbReference type="InterPro" id="IPR001841">
    <property type="entry name" value="Znf_RING"/>
</dbReference>
<feature type="coiled-coil region" evidence="5">
    <location>
        <begin position="193"/>
        <end position="227"/>
    </location>
</feature>
<dbReference type="Gene3D" id="3.30.40.10">
    <property type="entry name" value="Zinc/RING finger domain, C3HC4 (zinc finger)"/>
    <property type="match status" value="1"/>
</dbReference>
<evidence type="ECO:0000259" key="7">
    <source>
        <dbReference type="PROSITE" id="PS50089"/>
    </source>
</evidence>
<evidence type="ECO:0000256" key="5">
    <source>
        <dbReference type="SAM" id="Coils"/>
    </source>
</evidence>
<dbReference type="Pfam" id="PF13920">
    <property type="entry name" value="zf-C3HC4_3"/>
    <property type="match status" value="1"/>
</dbReference>
<dbReference type="EMBL" id="CM000882">
    <property type="protein sequence ID" value="KQJ93125.1"/>
    <property type="molecule type" value="Genomic_DNA"/>
</dbReference>
<reference evidence="8" key="2">
    <citation type="submission" date="2017-06" db="EMBL/GenBank/DDBJ databases">
        <title>WGS assembly of Brachypodium distachyon.</title>
        <authorList>
            <consortium name="The International Brachypodium Initiative"/>
            <person name="Lucas S."/>
            <person name="Harmon-Smith M."/>
            <person name="Lail K."/>
            <person name="Tice H."/>
            <person name="Grimwood J."/>
            <person name="Bruce D."/>
            <person name="Barry K."/>
            <person name="Shu S."/>
            <person name="Lindquist E."/>
            <person name="Wang M."/>
            <person name="Pitluck S."/>
            <person name="Vogel J.P."/>
            <person name="Garvin D.F."/>
            <person name="Mockler T.C."/>
            <person name="Schmutz J."/>
            <person name="Rokhsar D."/>
            <person name="Bevan M.W."/>
        </authorList>
    </citation>
    <scope>NUCLEOTIDE SEQUENCE</scope>
    <source>
        <strain evidence="8">Bd21</strain>
    </source>
</reference>
<dbReference type="eggNOG" id="KOG1100">
    <property type="taxonomic scope" value="Eukaryota"/>
</dbReference>
<dbReference type="OrthoDB" id="1711136at2759"/>
<keyword evidence="1" id="KW-0479">Metal-binding</keyword>